<accession>A0A0F9J437</accession>
<organism evidence="1">
    <name type="scientific">marine sediment metagenome</name>
    <dbReference type="NCBI Taxonomy" id="412755"/>
    <lineage>
        <taxon>unclassified sequences</taxon>
        <taxon>metagenomes</taxon>
        <taxon>ecological metagenomes</taxon>
    </lineage>
</organism>
<proteinExistence type="predicted"/>
<reference evidence="1" key="1">
    <citation type="journal article" date="2015" name="Nature">
        <title>Complex archaea that bridge the gap between prokaryotes and eukaryotes.</title>
        <authorList>
            <person name="Spang A."/>
            <person name="Saw J.H."/>
            <person name="Jorgensen S.L."/>
            <person name="Zaremba-Niedzwiedzka K."/>
            <person name="Martijn J."/>
            <person name="Lind A.E."/>
            <person name="van Eijk R."/>
            <person name="Schleper C."/>
            <person name="Guy L."/>
            <person name="Ettema T.J."/>
        </authorList>
    </citation>
    <scope>NUCLEOTIDE SEQUENCE</scope>
</reference>
<evidence type="ECO:0000313" key="1">
    <source>
        <dbReference type="EMBL" id="KKM64494.1"/>
    </source>
</evidence>
<dbReference type="AlphaFoldDB" id="A0A0F9J437"/>
<protein>
    <submittedName>
        <fullName evidence="1">Uncharacterized protein</fullName>
    </submittedName>
</protein>
<sequence>MTQICYRCEQPIVVSELLKVKVQLYDDCKEGRHCKHVYFHKRCMDKLLERTS</sequence>
<gene>
    <name evidence="1" type="ORF">LCGC14_1500850</name>
</gene>
<dbReference type="EMBL" id="LAZR01010888">
    <property type="protein sequence ID" value="KKM64494.1"/>
    <property type="molecule type" value="Genomic_DNA"/>
</dbReference>
<comment type="caution">
    <text evidence="1">The sequence shown here is derived from an EMBL/GenBank/DDBJ whole genome shotgun (WGS) entry which is preliminary data.</text>
</comment>
<name>A0A0F9J437_9ZZZZ</name>